<dbReference type="RefSeq" id="WP_038191370.1">
    <property type="nucleotide sequence ID" value="NZ_JRWP01000026.1"/>
</dbReference>
<evidence type="ECO:0000256" key="4">
    <source>
        <dbReference type="ARBA" id="ARBA00022989"/>
    </source>
</evidence>
<evidence type="ECO:0000259" key="7">
    <source>
        <dbReference type="Pfam" id="PF00482"/>
    </source>
</evidence>
<keyword evidence="5 6" id="KW-0472">Membrane</keyword>
<protein>
    <submittedName>
        <fullName evidence="8">Pilus assembly protein TadC</fullName>
    </submittedName>
</protein>
<dbReference type="PANTHER" id="PTHR35007">
    <property type="entry name" value="INTEGRAL MEMBRANE PROTEIN-RELATED"/>
    <property type="match status" value="1"/>
</dbReference>
<evidence type="ECO:0000313" key="9">
    <source>
        <dbReference type="Proteomes" id="UP000030451"/>
    </source>
</evidence>
<dbReference type="EMBL" id="JRWP01000026">
    <property type="protein sequence ID" value="KGY08349.1"/>
    <property type="molecule type" value="Genomic_DNA"/>
</dbReference>
<sequence length="306" mass="34420">MILTHFPPLWILAAASISIFIAVMCLIFVTKQKAQRWHEQCQRYARLNQNIALNSTQSSASFWASLGVLYPVSDKEKQRLAQMLEQAGVHSQTALNSTLGTKLFLGLLGALFALLWRWSQQELMASMTVMAILVSYVVGSNLPEYWLKRLAKQALQKQQRVVPDAIDLMVISVEAGLSLERALEKVGNYLLDVEPMLAQQFLRTHAEIQVRGEPAECLKKMAWRTGLQELDRLASTIAMAERYGSPLAETMRTISDDARQMRKMALQEQAGKLPSRITLIQMALIMLPLLVLIVAPTMNLLLESLR</sequence>
<evidence type="ECO:0000256" key="1">
    <source>
        <dbReference type="ARBA" id="ARBA00004651"/>
    </source>
</evidence>
<evidence type="ECO:0000256" key="6">
    <source>
        <dbReference type="SAM" id="Phobius"/>
    </source>
</evidence>
<proteinExistence type="predicted"/>
<evidence type="ECO:0000256" key="2">
    <source>
        <dbReference type="ARBA" id="ARBA00022475"/>
    </source>
</evidence>
<evidence type="ECO:0000313" key="8">
    <source>
        <dbReference type="EMBL" id="KGY08349.1"/>
    </source>
</evidence>
<evidence type="ECO:0000256" key="3">
    <source>
        <dbReference type="ARBA" id="ARBA00022692"/>
    </source>
</evidence>
<dbReference type="Pfam" id="PF00482">
    <property type="entry name" value="T2SSF"/>
    <property type="match status" value="1"/>
</dbReference>
<name>A0A0A5HXX3_PHOS4</name>
<keyword evidence="2" id="KW-1003">Cell membrane</keyword>
<dbReference type="InterPro" id="IPR018076">
    <property type="entry name" value="T2SS_GspF_dom"/>
</dbReference>
<keyword evidence="4 6" id="KW-1133">Transmembrane helix</keyword>
<dbReference type="Proteomes" id="UP000030451">
    <property type="component" value="Unassembled WGS sequence"/>
</dbReference>
<dbReference type="GO" id="GO:0005886">
    <property type="term" value="C:plasma membrane"/>
    <property type="evidence" value="ECO:0007669"/>
    <property type="project" value="UniProtKB-SubCell"/>
</dbReference>
<keyword evidence="3 6" id="KW-0812">Transmembrane</keyword>
<feature type="transmembrane region" description="Helical" evidence="6">
    <location>
        <begin position="99"/>
        <end position="118"/>
    </location>
</feature>
<dbReference type="AlphaFoldDB" id="A0A0A5HXX3"/>
<feature type="transmembrane region" description="Helical" evidence="6">
    <location>
        <begin position="124"/>
        <end position="147"/>
    </location>
</feature>
<feature type="transmembrane region" description="Helical" evidence="6">
    <location>
        <begin position="6"/>
        <end position="29"/>
    </location>
</feature>
<evidence type="ECO:0000256" key="5">
    <source>
        <dbReference type="ARBA" id="ARBA00023136"/>
    </source>
</evidence>
<gene>
    <name evidence="8" type="ORF">NM06_12875</name>
</gene>
<accession>A0A0A5HXX3</accession>
<comment type="caution">
    <text evidence="8">The sequence shown here is derived from an EMBL/GenBank/DDBJ whole genome shotgun (WGS) entry which is preliminary data.</text>
</comment>
<feature type="transmembrane region" description="Helical" evidence="6">
    <location>
        <begin position="282"/>
        <end position="302"/>
    </location>
</feature>
<reference evidence="8 9" key="1">
    <citation type="submission" date="2014-10" db="EMBL/GenBank/DDBJ databases">
        <title>Genome sequencing of Vibrio sinaloensis T08.</title>
        <authorList>
            <person name="Chan K.-G."/>
            <person name="Mohamad N.I."/>
        </authorList>
    </citation>
    <scope>NUCLEOTIDE SEQUENCE [LARGE SCALE GENOMIC DNA]</scope>
    <source>
        <strain evidence="8 9">T08</strain>
    </source>
</reference>
<organism evidence="8 9">
    <name type="scientific">Photobacterium sp. (strain ATCC 43367)</name>
    <dbReference type="NCBI Taxonomy" id="379097"/>
    <lineage>
        <taxon>Bacteria</taxon>
        <taxon>Pseudomonadati</taxon>
        <taxon>Pseudomonadota</taxon>
        <taxon>Gammaproteobacteria</taxon>
        <taxon>Vibrionales</taxon>
        <taxon>Vibrionaceae</taxon>
        <taxon>Vibrio</taxon>
        <taxon>Vibrio oreintalis group</taxon>
    </lineage>
</organism>
<dbReference type="STRING" id="379097.SE23_08720"/>
<dbReference type="PANTHER" id="PTHR35007:SF2">
    <property type="entry name" value="PILUS ASSEMBLE PROTEIN"/>
    <property type="match status" value="1"/>
</dbReference>
<comment type="subcellular location">
    <subcellularLocation>
        <location evidence="1">Cell membrane</location>
        <topology evidence="1">Multi-pass membrane protein</topology>
    </subcellularLocation>
</comment>
<feature type="domain" description="Type II secretion system protein GspF" evidence="7">
    <location>
        <begin position="166"/>
        <end position="294"/>
    </location>
</feature>